<dbReference type="InterPro" id="IPR036953">
    <property type="entry name" value="GreA/GreB_C_sf"/>
</dbReference>
<evidence type="ECO:0000313" key="3">
    <source>
        <dbReference type="Proteomes" id="UP001209229"/>
    </source>
</evidence>
<dbReference type="InterPro" id="IPR001437">
    <property type="entry name" value="Tscrpt_elong_fac_GreA/B_C"/>
</dbReference>
<comment type="caution">
    <text evidence="2">The sequence shown here is derived from an EMBL/GenBank/DDBJ whole genome shotgun (WGS) entry which is preliminary data.</text>
</comment>
<dbReference type="Gene3D" id="3.10.50.30">
    <property type="entry name" value="Transcription elongation factor, GreA/GreB, C-terminal domain"/>
    <property type="match status" value="1"/>
</dbReference>
<accession>A0AAE3M927</accession>
<feature type="domain" description="Transcription elongation factor GreA/GreB C-terminal" evidence="1">
    <location>
        <begin position="62"/>
        <end position="134"/>
    </location>
</feature>
<sequence>MDTQQKEMPLHWNKKAITDMDYARIMNLVGEDIGKSHVPPQSLHKLYLFAANSKKYRPQGIPNNYVTLNSEIILSNEENQKQLVKIVLPQNIHGKNDISVYSLLGLACIGAKEHDVVYVPYNKTNQKLFIEEITFQPEKEKKFNL</sequence>
<dbReference type="Pfam" id="PF01272">
    <property type="entry name" value="GreA_GreB"/>
    <property type="match status" value="1"/>
</dbReference>
<evidence type="ECO:0000313" key="2">
    <source>
        <dbReference type="EMBL" id="MCW3789491.1"/>
    </source>
</evidence>
<gene>
    <name evidence="2" type="ORF">OM075_23735</name>
</gene>
<dbReference type="AlphaFoldDB" id="A0AAE3M927"/>
<dbReference type="GO" id="GO:0003746">
    <property type="term" value="F:translation elongation factor activity"/>
    <property type="evidence" value="ECO:0007669"/>
    <property type="project" value="UniProtKB-KW"/>
</dbReference>
<keyword evidence="3" id="KW-1185">Reference proteome</keyword>
<keyword evidence="2" id="KW-0648">Protein biosynthesis</keyword>
<dbReference type="EMBL" id="JAPDPJ010000116">
    <property type="protein sequence ID" value="MCW3789491.1"/>
    <property type="molecule type" value="Genomic_DNA"/>
</dbReference>
<dbReference type="SUPFAM" id="SSF54534">
    <property type="entry name" value="FKBP-like"/>
    <property type="match status" value="1"/>
</dbReference>
<protein>
    <submittedName>
        <fullName evidence="2">GreA/GreB family elongation factor</fullName>
    </submittedName>
</protein>
<dbReference type="Proteomes" id="UP001209229">
    <property type="component" value="Unassembled WGS sequence"/>
</dbReference>
<dbReference type="RefSeq" id="WP_301193041.1">
    <property type="nucleotide sequence ID" value="NZ_JAPDPJ010000116.1"/>
</dbReference>
<dbReference type="GO" id="GO:0032784">
    <property type="term" value="P:regulation of DNA-templated transcription elongation"/>
    <property type="evidence" value="ECO:0007669"/>
    <property type="project" value="InterPro"/>
</dbReference>
<proteinExistence type="predicted"/>
<organism evidence="2 3">
    <name type="scientific">Plebeiibacterium sediminum</name>
    <dbReference type="NCBI Taxonomy" id="2992112"/>
    <lineage>
        <taxon>Bacteria</taxon>
        <taxon>Pseudomonadati</taxon>
        <taxon>Bacteroidota</taxon>
        <taxon>Bacteroidia</taxon>
        <taxon>Marinilabiliales</taxon>
        <taxon>Marinilabiliaceae</taxon>
        <taxon>Plebeiibacterium</taxon>
    </lineage>
</organism>
<dbReference type="GO" id="GO:0003677">
    <property type="term" value="F:DNA binding"/>
    <property type="evidence" value="ECO:0007669"/>
    <property type="project" value="InterPro"/>
</dbReference>
<evidence type="ECO:0000259" key="1">
    <source>
        <dbReference type="Pfam" id="PF01272"/>
    </source>
</evidence>
<keyword evidence="2" id="KW-0251">Elongation factor</keyword>
<name>A0AAE3M927_9BACT</name>
<reference evidence="2" key="1">
    <citation type="submission" date="2022-10" db="EMBL/GenBank/DDBJ databases">
        <authorList>
            <person name="Yu W.X."/>
        </authorList>
    </citation>
    <scope>NUCLEOTIDE SEQUENCE</scope>
    <source>
        <strain evidence="2">AAT</strain>
    </source>
</reference>